<evidence type="ECO:0000256" key="7">
    <source>
        <dbReference type="NCBIfam" id="TIGR00487"/>
    </source>
</evidence>
<keyword evidence="4" id="KW-0547">Nucleotide-binding</keyword>
<dbReference type="InterPro" id="IPR027417">
    <property type="entry name" value="P-loop_NTPase"/>
</dbReference>
<dbReference type="InterPro" id="IPR015760">
    <property type="entry name" value="TIF_IF2"/>
</dbReference>
<dbReference type="Pfam" id="PF11987">
    <property type="entry name" value="IF-2"/>
    <property type="match status" value="1"/>
</dbReference>
<organism evidence="10 11">
    <name type="scientific">Candidatus Yanofskybacteria bacterium RIFCSPHIGHO2_01_FULL_41_53</name>
    <dbReference type="NCBI Taxonomy" id="1802663"/>
    <lineage>
        <taxon>Bacteria</taxon>
        <taxon>Candidatus Yanofskyibacteriota</taxon>
    </lineage>
</organism>
<evidence type="ECO:0000256" key="4">
    <source>
        <dbReference type="ARBA" id="ARBA00022741"/>
    </source>
</evidence>
<dbReference type="InterPro" id="IPR023115">
    <property type="entry name" value="TIF_IF2_dom3"/>
</dbReference>
<name>A0A1F8ELQ6_9BACT</name>
<dbReference type="NCBIfam" id="TIGR00487">
    <property type="entry name" value="IF-2"/>
    <property type="match status" value="1"/>
</dbReference>
<evidence type="ECO:0000256" key="3">
    <source>
        <dbReference type="ARBA" id="ARBA00022540"/>
    </source>
</evidence>
<dbReference type="InterPro" id="IPR005225">
    <property type="entry name" value="Small_GTP-bd"/>
</dbReference>
<evidence type="ECO:0000259" key="9">
    <source>
        <dbReference type="PROSITE" id="PS51722"/>
    </source>
</evidence>
<reference evidence="10 11" key="1">
    <citation type="journal article" date="2016" name="Nat. Commun.">
        <title>Thousands of microbial genomes shed light on interconnected biogeochemical processes in an aquifer system.</title>
        <authorList>
            <person name="Anantharaman K."/>
            <person name="Brown C.T."/>
            <person name="Hug L.A."/>
            <person name="Sharon I."/>
            <person name="Castelle C.J."/>
            <person name="Probst A.J."/>
            <person name="Thomas B.C."/>
            <person name="Singh A."/>
            <person name="Wilkins M.J."/>
            <person name="Karaoz U."/>
            <person name="Brodie E.L."/>
            <person name="Williams K.H."/>
            <person name="Hubbard S.S."/>
            <person name="Banfield J.F."/>
        </authorList>
    </citation>
    <scope>NUCLEOTIDE SEQUENCE [LARGE SCALE GENOMIC DNA]</scope>
</reference>
<sequence length="515" mass="56368">MPENENHTKSSVPKTRPPVVVVLGHVDHGKTSLLDTIRKTKIAEKESGGITQHIGAYQTEIKGKTITFLDTPGHEAFAAIRSRGVKVADIAILVVAADESVKPQTKEAIRIINEEKIPVVVAVNKIDKDGANVQKVKQDLASENILVEEWGGKVPLVEISAKQNKNIDELLEMVLLVAELENFEEDISVPATGIIIESHLDKRKGHVATALVQKGILKTGDWIVVGTIVGKIKMMEDFLAKQVDEATPSQPIQILGWPTSPGIGKEFKASTSREEADIIAGSNTDSAPLFQLFKGASKDALPEDGTKKYLNIIFKSDVSSSLEAIESTLGVINAKEVVCRVVNYDIGNISEGDVKMAIGSSAQIVGFRVIADSSVTKLAEKENVKISTFDIIYDLVEYIRKELSNLLEPEIKRVTLGRIKILAVFKTENRFQIVGGKVTSGKVRRGALADVMRNNAKLLSGRITQLQYNKEDVGEVKEGSECGLKFEKLPGQSDWDIKEGDTLEIYDEEKILRNV</sequence>
<dbReference type="FunFam" id="2.40.30.10:FF:000008">
    <property type="entry name" value="Translation initiation factor IF-2"/>
    <property type="match status" value="1"/>
</dbReference>
<dbReference type="PANTHER" id="PTHR43381">
    <property type="entry name" value="TRANSLATION INITIATION FACTOR IF-2-RELATED"/>
    <property type="match status" value="1"/>
</dbReference>
<dbReference type="InterPro" id="IPR036925">
    <property type="entry name" value="TIF_IF2_dom3_sf"/>
</dbReference>
<dbReference type="SUPFAM" id="SSF50447">
    <property type="entry name" value="Translation proteins"/>
    <property type="match status" value="2"/>
</dbReference>
<evidence type="ECO:0000256" key="2">
    <source>
        <dbReference type="ARBA" id="ARBA00020675"/>
    </source>
</evidence>
<dbReference type="GO" id="GO:0003743">
    <property type="term" value="F:translation initiation factor activity"/>
    <property type="evidence" value="ECO:0007669"/>
    <property type="project" value="UniProtKB-UniRule"/>
</dbReference>
<dbReference type="SUPFAM" id="SSF52156">
    <property type="entry name" value="Initiation factor IF2/eIF5b, domain 3"/>
    <property type="match status" value="1"/>
</dbReference>
<dbReference type="CDD" id="cd01887">
    <property type="entry name" value="IF2_eIF5B"/>
    <property type="match status" value="1"/>
</dbReference>
<keyword evidence="6" id="KW-0342">GTP-binding</keyword>
<dbReference type="GO" id="GO:0003924">
    <property type="term" value="F:GTPase activity"/>
    <property type="evidence" value="ECO:0007669"/>
    <property type="project" value="InterPro"/>
</dbReference>
<keyword evidence="3 8" id="KW-0396">Initiation factor</keyword>
<evidence type="ECO:0000256" key="8">
    <source>
        <dbReference type="RuleBase" id="RU000644"/>
    </source>
</evidence>
<dbReference type="Pfam" id="PF00009">
    <property type="entry name" value="GTP_EFTU"/>
    <property type="match status" value="1"/>
</dbReference>
<evidence type="ECO:0000256" key="6">
    <source>
        <dbReference type="ARBA" id="ARBA00023134"/>
    </source>
</evidence>
<dbReference type="NCBIfam" id="TIGR00231">
    <property type="entry name" value="small_GTP"/>
    <property type="match status" value="1"/>
</dbReference>
<dbReference type="GO" id="GO:0005737">
    <property type="term" value="C:cytoplasm"/>
    <property type="evidence" value="ECO:0007669"/>
    <property type="project" value="UniProtKB-UniRule"/>
</dbReference>
<dbReference type="PRINTS" id="PR00449">
    <property type="entry name" value="RASTRNSFRMNG"/>
</dbReference>
<evidence type="ECO:0000256" key="1">
    <source>
        <dbReference type="ARBA" id="ARBA00007733"/>
    </source>
</evidence>
<evidence type="ECO:0000313" key="10">
    <source>
        <dbReference type="EMBL" id="OGN00969.1"/>
    </source>
</evidence>
<dbReference type="InterPro" id="IPR000178">
    <property type="entry name" value="TF_IF2_bacterial-like"/>
</dbReference>
<gene>
    <name evidence="10" type="ORF">A2650_03415</name>
</gene>
<evidence type="ECO:0000256" key="5">
    <source>
        <dbReference type="ARBA" id="ARBA00022917"/>
    </source>
</evidence>
<accession>A0A1F8ELQ6</accession>
<dbReference type="SUPFAM" id="SSF52540">
    <property type="entry name" value="P-loop containing nucleoside triphosphate hydrolases"/>
    <property type="match status" value="1"/>
</dbReference>
<dbReference type="FunFam" id="3.40.50.10050:FF:000001">
    <property type="entry name" value="Translation initiation factor IF-2"/>
    <property type="match status" value="1"/>
</dbReference>
<dbReference type="FunFam" id="3.40.50.300:FF:000019">
    <property type="entry name" value="Translation initiation factor IF-2"/>
    <property type="match status" value="1"/>
</dbReference>
<dbReference type="Gene3D" id="3.40.50.10050">
    <property type="entry name" value="Translation initiation factor IF- 2, domain 3"/>
    <property type="match status" value="1"/>
</dbReference>
<dbReference type="Gene3D" id="2.40.30.10">
    <property type="entry name" value="Translation factors"/>
    <property type="match status" value="2"/>
</dbReference>
<proteinExistence type="inferred from homology"/>
<dbReference type="PANTHER" id="PTHR43381:SF4">
    <property type="entry name" value="EUKARYOTIC TRANSLATION INITIATION FACTOR 5B"/>
    <property type="match status" value="1"/>
</dbReference>
<keyword evidence="5 8" id="KW-0648">Protein biosynthesis</keyword>
<dbReference type="InterPro" id="IPR000795">
    <property type="entry name" value="T_Tr_GTP-bd_dom"/>
</dbReference>
<dbReference type="InterPro" id="IPR009000">
    <property type="entry name" value="Transl_B-barrel_sf"/>
</dbReference>
<dbReference type="PROSITE" id="PS51722">
    <property type="entry name" value="G_TR_2"/>
    <property type="match status" value="1"/>
</dbReference>
<dbReference type="GO" id="GO:0005525">
    <property type="term" value="F:GTP binding"/>
    <property type="evidence" value="ECO:0007669"/>
    <property type="project" value="UniProtKB-KW"/>
</dbReference>
<dbReference type="Proteomes" id="UP000177117">
    <property type="component" value="Unassembled WGS sequence"/>
</dbReference>
<evidence type="ECO:0000313" key="11">
    <source>
        <dbReference type="Proteomes" id="UP000177117"/>
    </source>
</evidence>
<protein>
    <recommendedName>
        <fullName evidence="2 7">Translation initiation factor IF-2</fullName>
    </recommendedName>
</protein>
<dbReference type="AlphaFoldDB" id="A0A1F8ELQ6"/>
<comment type="caution">
    <text evidence="10">The sequence shown here is derived from an EMBL/GenBank/DDBJ whole genome shotgun (WGS) entry which is preliminary data.</text>
</comment>
<dbReference type="EMBL" id="MGJD01000012">
    <property type="protein sequence ID" value="OGN00969.1"/>
    <property type="molecule type" value="Genomic_DNA"/>
</dbReference>
<dbReference type="Gene3D" id="3.40.50.300">
    <property type="entry name" value="P-loop containing nucleotide triphosphate hydrolases"/>
    <property type="match status" value="1"/>
</dbReference>
<comment type="function">
    <text evidence="8">One of the essential components for the initiation of protein synthesis. Protects formylmethionyl-tRNA from spontaneous hydrolysis and promotes its binding to the 30S ribosomal subunits. Also involved in the hydrolysis of GTP during the formation of the 70S ribosomal complex.</text>
</comment>
<feature type="domain" description="Tr-type G" evidence="9">
    <location>
        <begin position="15"/>
        <end position="183"/>
    </location>
</feature>
<dbReference type="SMART" id="SM00173">
    <property type="entry name" value="RAS"/>
    <property type="match status" value="1"/>
</dbReference>
<dbReference type="Pfam" id="PF22042">
    <property type="entry name" value="EF-G_D2"/>
    <property type="match status" value="1"/>
</dbReference>
<comment type="similarity">
    <text evidence="1 8">Belongs to the TRAFAC class translation factor GTPase superfamily. Classic translation factor GTPase family. IF-2 subfamily.</text>
</comment>
<dbReference type="InterPro" id="IPR053905">
    <property type="entry name" value="EF-G-like_DII"/>
</dbReference>